<dbReference type="SUPFAM" id="SSF52374">
    <property type="entry name" value="Nucleotidylyl transferase"/>
    <property type="match status" value="1"/>
</dbReference>
<dbReference type="Proteomes" id="UP000224567">
    <property type="component" value="Unassembled WGS sequence"/>
</dbReference>
<evidence type="ECO:0000256" key="4">
    <source>
        <dbReference type="ARBA" id="ARBA00022917"/>
    </source>
</evidence>
<reference evidence="8 9" key="1">
    <citation type="journal article" date="2017" name="Genome Biol.">
        <title>New reference genome sequences of hot pepper reveal the massive evolution of plant disease-resistance genes by retroduplication.</title>
        <authorList>
            <person name="Kim S."/>
            <person name="Park J."/>
            <person name="Yeom S.I."/>
            <person name="Kim Y.M."/>
            <person name="Seo E."/>
            <person name="Kim K.T."/>
            <person name="Kim M.S."/>
            <person name="Lee J.M."/>
            <person name="Cheong K."/>
            <person name="Shin H.S."/>
            <person name="Kim S.B."/>
            <person name="Han K."/>
            <person name="Lee J."/>
            <person name="Park M."/>
            <person name="Lee H.A."/>
            <person name="Lee H.Y."/>
            <person name="Lee Y."/>
            <person name="Oh S."/>
            <person name="Lee J.H."/>
            <person name="Choi E."/>
            <person name="Choi E."/>
            <person name="Lee S.E."/>
            <person name="Jeon J."/>
            <person name="Kim H."/>
            <person name="Choi G."/>
            <person name="Song H."/>
            <person name="Lee J."/>
            <person name="Lee S.C."/>
            <person name="Kwon J.K."/>
            <person name="Lee H.Y."/>
            <person name="Koo N."/>
            <person name="Hong Y."/>
            <person name="Kim R.W."/>
            <person name="Kang W.H."/>
            <person name="Huh J.H."/>
            <person name="Kang B.C."/>
            <person name="Yang T.J."/>
            <person name="Lee Y.H."/>
            <person name="Bennetzen J.L."/>
            <person name="Choi D."/>
        </authorList>
    </citation>
    <scope>NUCLEOTIDE SEQUENCE [LARGE SCALE GENOMIC DNA]</scope>
    <source>
        <strain evidence="9">cv. PBC81</strain>
    </source>
</reference>
<dbReference type="AlphaFoldDB" id="A0A2G2X2C1"/>
<dbReference type="PANTHER" id="PTHR43097:SF4">
    <property type="entry name" value="GLUTAMINE--TRNA LIGASE"/>
    <property type="match status" value="1"/>
</dbReference>
<proteinExistence type="inferred from homology"/>
<dbReference type="GO" id="GO:0005829">
    <property type="term" value="C:cytosol"/>
    <property type="evidence" value="ECO:0007669"/>
    <property type="project" value="TreeGrafter"/>
</dbReference>
<accession>A0A2G2X2C1</accession>
<evidence type="ECO:0000256" key="2">
    <source>
        <dbReference type="ARBA" id="ARBA00022741"/>
    </source>
</evidence>
<dbReference type="InterPro" id="IPR050132">
    <property type="entry name" value="Gln/Glu-tRNA_Ligase"/>
</dbReference>
<dbReference type="InterPro" id="IPR020058">
    <property type="entry name" value="Glu/Gln-tRNA-synth_Ib_cat-dom"/>
</dbReference>
<feature type="domain" description="Glutamyl/glutaminyl-tRNA synthetase class Ib catalytic" evidence="7">
    <location>
        <begin position="7"/>
        <end position="45"/>
    </location>
</feature>
<sequence length="116" mass="13183">MKVTGGKVQTRFPPEPTGFLHIGQAKAMFVDFGLAKERGGGFYLRSRMDVKCWWDWITLISGIDKDIIYEDYDEHVQVLIEHSVHQVYESCWGIGSDGTSWVSYYAELTVSGNSEI</sequence>
<evidence type="ECO:0000256" key="6">
    <source>
        <dbReference type="RuleBase" id="RU363037"/>
    </source>
</evidence>
<dbReference type="Gene3D" id="3.40.50.620">
    <property type="entry name" value="HUPs"/>
    <property type="match status" value="1"/>
</dbReference>
<keyword evidence="4 6" id="KW-0648">Protein biosynthesis</keyword>
<dbReference type="Pfam" id="PF00749">
    <property type="entry name" value="tRNA-synt_1c"/>
    <property type="match status" value="1"/>
</dbReference>
<comment type="caution">
    <text evidence="8">The sequence shown here is derived from an EMBL/GenBank/DDBJ whole genome shotgun (WGS) entry which is preliminary data.</text>
</comment>
<evidence type="ECO:0000256" key="3">
    <source>
        <dbReference type="ARBA" id="ARBA00022840"/>
    </source>
</evidence>
<name>A0A2G2X2C1_CAPBA</name>
<evidence type="ECO:0000313" key="9">
    <source>
        <dbReference type="Proteomes" id="UP000224567"/>
    </source>
</evidence>
<dbReference type="GO" id="GO:0005524">
    <property type="term" value="F:ATP binding"/>
    <property type="evidence" value="ECO:0007669"/>
    <property type="project" value="UniProtKB-KW"/>
</dbReference>
<organism evidence="8 9">
    <name type="scientific">Capsicum baccatum</name>
    <name type="common">Peruvian pepper</name>
    <dbReference type="NCBI Taxonomy" id="33114"/>
    <lineage>
        <taxon>Eukaryota</taxon>
        <taxon>Viridiplantae</taxon>
        <taxon>Streptophyta</taxon>
        <taxon>Embryophyta</taxon>
        <taxon>Tracheophyta</taxon>
        <taxon>Spermatophyta</taxon>
        <taxon>Magnoliopsida</taxon>
        <taxon>eudicotyledons</taxon>
        <taxon>Gunneridae</taxon>
        <taxon>Pentapetalae</taxon>
        <taxon>asterids</taxon>
        <taxon>lamiids</taxon>
        <taxon>Solanales</taxon>
        <taxon>Solanaceae</taxon>
        <taxon>Solanoideae</taxon>
        <taxon>Capsiceae</taxon>
        <taxon>Capsicum</taxon>
    </lineage>
</organism>
<keyword evidence="3 6" id="KW-0067">ATP-binding</keyword>
<protein>
    <recommendedName>
        <fullName evidence="7">Glutamyl/glutaminyl-tRNA synthetase class Ib catalytic domain-containing protein</fullName>
    </recommendedName>
</protein>
<dbReference type="GO" id="GO:0006425">
    <property type="term" value="P:glutaminyl-tRNA aminoacylation"/>
    <property type="evidence" value="ECO:0007669"/>
    <property type="project" value="TreeGrafter"/>
</dbReference>
<dbReference type="EMBL" id="MLFT02000003">
    <property type="protein sequence ID" value="PHT51644.1"/>
    <property type="molecule type" value="Genomic_DNA"/>
</dbReference>
<evidence type="ECO:0000256" key="1">
    <source>
        <dbReference type="ARBA" id="ARBA00022598"/>
    </source>
</evidence>
<comment type="similarity">
    <text evidence="6">Belongs to the class-I aminoacyl-tRNA synthetase family.</text>
</comment>
<keyword evidence="1 6" id="KW-0436">Ligase</keyword>
<dbReference type="InterPro" id="IPR014729">
    <property type="entry name" value="Rossmann-like_a/b/a_fold"/>
</dbReference>
<dbReference type="OrthoDB" id="1740467at2759"/>
<evidence type="ECO:0000256" key="5">
    <source>
        <dbReference type="ARBA" id="ARBA00023146"/>
    </source>
</evidence>
<keyword evidence="2 6" id="KW-0547">Nucleotide-binding</keyword>
<dbReference type="GO" id="GO:0004819">
    <property type="term" value="F:glutamine-tRNA ligase activity"/>
    <property type="evidence" value="ECO:0007669"/>
    <property type="project" value="TreeGrafter"/>
</dbReference>
<reference evidence="9" key="2">
    <citation type="journal article" date="2017" name="J. Anim. Genet.">
        <title>Multiple reference genome sequences of hot pepper reveal the massive evolution of plant disease resistance genes by retroduplication.</title>
        <authorList>
            <person name="Kim S."/>
            <person name="Park J."/>
            <person name="Yeom S.-I."/>
            <person name="Kim Y.-M."/>
            <person name="Seo E."/>
            <person name="Kim K.-T."/>
            <person name="Kim M.-S."/>
            <person name="Lee J.M."/>
            <person name="Cheong K."/>
            <person name="Shin H.-S."/>
            <person name="Kim S.-B."/>
            <person name="Han K."/>
            <person name="Lee J."/>
            <person name="Park M."/>
            <person name="Lee H.-A."/>
            <person name="Lee H.-Y."/>
            <person name="Lee Y."/>
            <person name="Oh S."/>
            <person name="Lee J.H."/>
            <person name="Choi E."/>
            <person name="Choi E."/>
            <person name="Lee S.E."/>
            <person name="Jeon J."/>
            <person name="Kim H."/>
            <person name="Choi G."/>
            <person name="Song H."/>
            <person name="Lee J."/>
            <person name="Lee S.-C."/>
            <person name="Kwon J.-K."/>
            <person name="Lee H.-Y."/>
            <person name="Koo N."/>
            <person name="Hong Y."/>
            <person name="Kim R.W."/>
            <person name="Kang W.-H."/>
            <person name="Huh J.H."/>
            <person name="Kang B.-C."/>
            <person name="Yang T.-J."/>
            <person name="Lee Y.-H."/>
            <person name="Bennetzen J.L."/>
            <person name="Choi D."/>
        </authorList>
    </citation>
    <scope>NUCLEOTIDE SEQUENCE [LARGE SCALE GENOMIC DNA]</scope>
    <source>
        <strain evidence="9">cv. PBC81</strain>
    </source>
</reference>
<evidence type="ECO:0000313" key="8">
    <source>
        <dbReference type="EMBL" id="PHT51644.1"/>
    </source>
</evidence>
<gene>
    <name evidence="8" type="ORF">CQW23_06106</name>
</gene>
<dbReference type="STRING" id="33114.A0A2G2X2C1"/>
<keyword evidence="5 6" id="KW-0030">Aminoacyl-tRNA synthetase</keyword>
<evidence type="ECO:0000259" key="7">
    <source>
        <dbReference type="Pfam" id="PF00749"/>
    </source>
</evidence>
<keyword evidence="9" id="KW-1185">Reference proteome</keyword>
<dbReference type="PANTHER" id="PTHR43097">
    <property type="entry name" value="GLUTAMINE-TRNA LIGASE"/>
    <property type="match status" value="1"/>
</dbReference>